<feature type="domain" description="Link" evidence="24">
    <location>
        <begin position="454"/>
        <end position="549"/>
    </location>
</feature>
<dbReference type="GO" id="GO:0072534">
    <property type="term" value="C:perineuronal net"/>
    <property type="evidence" value="ECO:0007669"/>
    <property type="project" value="TreeGrafter"/>
</dbReference>
<feature type="compositionally biased region" description="Polar residues" evidence="18">
    <location>
        <begin position="992"/>
        <end position="1002"/>
    </location>
</feature>
<comment type="subcellular location">
    <subcellularLocation>
        <location evidence="1">Secreted</location>
        <location evidence="1">Extracellular space</location>
        <location evidence="1">Extracellular matrix</location>
    </subcellularLocation>
</comment>
<comment type="similarity">
    <text evidence="2">Belongs to the aggrecan/versican proteoglycan family.</text>
</comment>
<feature type="disulfide bond" evidence="17">
    <location>
        <begin position="205"/>
        <end position="226"/>
    </location>
</feature>
<dbReference type="SUPFAM" id="SSF48726">
    <property type="entry name" value="Immunoglobulin"/>
    <property type="match status" value="1"/>
</dbReference>
<evidence type="ECO:0000256" key="2">
    <source>
        <dbReference type="ARBA" id="ARBA00006838"/>
    </source>
</evidence>
<dbReference type="PANTHER" id="PTHR22804">
    <property type="entry name" value="AGGRECAN/VERSICAN PROTEOGLYCAN"/>
    <property type="match status" value="1"/>
</dbReference>
<dbReference type="FunFam" id="3.10.100.10:FF:000003">
    <property type="entry name" value="Versican core protein"/>
    <property type="match status" value="1"/>
</dbReference>
<name>A0AAQ4P6B6_GASAC</name>
<keyword evidence="11" id="KW-0325">Glycoprotein</keyword>
<dbReference type="InterPro" id="IPR001304">
    <property type="entry name" value="C-type_lectin-like"/>
</dbReference>
<dbReference type="SMART" id="SM00034">
    <property type="entry name" value="CLECT"/>
    <property type="match status" value="1"/>
</dbReference>
<dbReference type="Gene3D" id="2.10.25.10">
    <property type="entry name" value="Laminin"/>
    <property type="match status" value="1"/>
</dbReference>
<keyword evidence="12" id="KW-0393">Immunoglobulin domain</keyword>
<feature type="domain" description="Link" evidence="24">
    <location>
        <begin position="555"/>
        <end position="652"/>
    </location>
</feature>
<keyword evidence="3" id="KW-0964">Secreted</keyword>
<dbReference type="InterPro" id="IPR050691">
    <property type="entry name" value="Hyaluronan_bind_Proteoglycan"/>
</dbReference>
<feature type="compositionally biased region" description="Gly residues" evidence="18">
    <location>
        <begin position="955"/>
        <end position="973"/>
    </location>
</feature>
<keyword evidence="16" id="KW-0768">Sushi</keyword>
<evidence type="ECO:0000256" key="16">
    <source>
        <dbReference type="PROSITE-ProRule" id="PRU00302"/>
    </source>
</evidence>
<evidence type="ECO:0000256" key="13">
    <source>
        <dbReference type="ARBA" id="ARBA00039399"/>
    </source>
</evidence>
<feature type="disulfide bond" evidence="16">
    <location>
        <begin position="1556"/>
        <end position="1583"/>
    </location>
</feature>
<dbReference type="InterPro" id="IPR033987">
    <property type="entry name" value="CSPG_CTLD"/>
</dbReference>
<dbReference type="PROSITE" id="PS50026">
    <property type="entry name" value="EGF_3"/>
    <property type="match status" value="1"/>
</dbReference>
<keyword evidence="7 19" id="KW-0732">Signal</keyword>
<dbReference type="FunFam" id="3.10.100.10:FF:000009">
    <property type="entry name" value="Aggrecan core protein"/>
    <property type="match status" value="1"/>
</dbReference>
<evidence type="ECO:0000259" key="21">
    <source>
        <dbReference type="PROSITE" id="PS50041"/>
    </source>
</evidence>
<dbReference type="GO" id="GO:0045202">
    <property type="term" value="C:synapse"/>
    <property type="evidence" value="ECO:0007669"/>
    <property type="project" value="TreeGrafter"/>
</dbReference>
<sequence length="1600" mass="166302">MLRRIVLLSACLHAISAAFDYIYQDHSFMDPEEVLSVSIPLEEPPRLLLGGAVVLPCYFEDLTVPDPGAPTAAPLAHRIKWSLVAKDKVTTVLVASEGRVRVGESYLDRVHLVGYPETSTDASIRISELRSSDAGVYRCEVQHGIEDGHDDVHVQVQGMVFHYRAIMGRYTLTFEKAEAACAQNSAVVASPEQLQAAYDDGFHQCDAGWLSDRTVRYPIHDPRVNCYGDKEELPGVRTYGVRDLNETYDVYCYAEKMTGTVFYTASAEKFSYSEAAVACSNKGAQLATTGQLYLAWQGGMDVCNAGWLGDRSVRYPINVRRPQCGGGLLGVRTVYLHTNQTGYPTQESRYDAFCYTESLDEEGSGIVEEGSGVLSVTTVTRSPEVLFRPTTTESEAVGEVETQRPTDVDFAFTESPTGPPNVTEFVVDVIERATARPDVGRELGRGSGMPPKGVVFHYRSGSGRYTFTFLEAQLACHSAGASIATPQQLQAAYEAGYHQCNAGWLLDQTVRYPIVLPQEKCAGDLGDQPGVRSYGLRPAEERYDVYCYVDELKGEVFHVSSAEGFTYEQAALSCQEHDAVLASTGELHAAWKILSFDKCRAGWLADRSVRYPVNNPGAECVAGRSGVYTVYARPNQTDFPQLDARFDAFCFRADLLLANETGQNVTNIQEALVNLTSIADLIRTVVPSIISPVPVETSGSGSGSADFGSGSAIDGPSRGSSDDLSGSGDMNGSGDRLSSGDLPGSGDLSGSGGVSGSGDLSGSGDTVISGDLSGSGELSGSGGLFGSGSLSGSGDTVISGDLSGSGELSGSGDLFGSGGLSGSGELSGSGDLFGSGGLSGSGELTGSGGLSGSGELSGSGDLFGSGGLSGSGELSGSGDSAGSASADLHSGELGISSTDSSGSAQSGDGSGITVVFSGIDSSFSGEGLASGGLQEAGEGSTGIFIFHSSQVGSGELSGSGDLSGSGSGSGLGSVLGSELSGSSADGSGESGQFSGFITDQDFSGSSGSSSGFSSGSASGHSGEISGSGDAQILLLNHELIDASTRVTHKEHELGGGPLAFSGSGDISGSGILSGSGSGSGFFSGVTLVGSGFTDLTVSSFGEQEASGFLLYTSGHGSGGHLSGFGRSSFLSGSGSAMSQSELSGSGMSGLEMSGSGLSESGMFGSGMSGSGTSGSGLSESGMSDSEFSSREEGSVTFITGDILTEASGDTTLSMELGRGSLEYSGEGSSSSRSFHSGSGDTHRFTTSGSADSSGDAPHVVLPSPSSDWAATESTTPPEETLSGGELTQTPGDIHGTPSPVLAPAGLAAPPTASTPASVQTPGAAEGTDSVEGGLNPCNPNPCGAALCTVEEGVALCPEVDVCHPNPCANGATCVEGADSYKCLCLPSYGGERCEIDEQRCEDGWTKFQGNCYLHFSDREVWLDAEQRCRDLGGHLVSIITPEEQDFVNSNAQDYQWIGLNDKTVDNDFRWTDGTPLQFENWRPNQPDNYFDSGEDCVVMIWHESGQWNDVPCNYHLPFTCKKGPVSCGAPPEVENARMFGNRREEYPVNSIIRYQCGPGFTQRRPPTVRCKADGRWEEPRVQCTDVKARQRRQRRSSELP</sequence>
<feature type="compositionally biased region" description="Low complexity" evidence="18">
    <location>
        <begin position="1271"/>
        <end position="1280"/>
    </location>
</feature>
<dbReference type="GO" id="GO:0002052">
    <property type="term" value="P:positive regulation of neuroblast proliferation"/>
    <property type="evidence" value="ECO:0007669"/>
    <property type="project" value="TreeGrafter"/>
</dbReference>
<feature type="compositionally biased region" description="Low complexity" evidence="18">
    <location>
        <begin position="894"/>
        <end position="907"/>
    </location>
</feature>
<dbReference type="InterPro" id="IPR001881">
    <property type="entry name" value="EGF-like_Ca-bd_dom"/>
</dbReference>
<reference evidence="25" key="2">
    <citation type="submission" date="2025-08" db="UniProtKB">
        <authorList>
            <consortium name="Ensembl"/>
        </authorList>
    </citation>
    <scope>IDENTIFICATION</scope>
</reference>
<feature type="compositionally biased region" description="Low complexity" evidence="18">
    <location>
        <begin position="1220"/>
        <end position="1239"/>
    </location>
</feature>
<dbReference type="Pfam" id="PF00193">
    <property type="entry name" value="Xlink"/>
    <property type="match status" value="4"/>
</dbReference>
<dbReference type="GeneTree" id="ENSGT00940000155971"/>
<feature type="region of interest" description="Disordered" evidence="18">
    <location>
        <begin position="1220"/>
        <end position="1330"/>
    </location>
</feature>
<evidence type="ECO:0000256" key="9">
    <source>
        <dbReference type="ARBA" id="ARBA00022974"/>
    </source>
</evidence>
<feature type="compositionally biased region" description="Low complexity" evidence="18">
    <location>
        <begin position="1175"/>
        <end position="1186"/>
    </location>
</feature>
<dbReference type="GO" id="GO:0010001">
    <property type="term" value="P:glial cell differentiation"/>
    <property type="evidence" value="ECO:0007669"/>
    <property type="project" value="TreeGrafter"/>
</dbReference>
<dbReference type="Gene3D" id="2.10.70.10">
    <property type="entry name" value="Complement Module, domain 1"/>
    <property type="match status" value="1"/>
</dbReference>
<dbReference type="InterPro" id="IPR013106">
    <property type="entry name" value="Ig_V-set"/>
</dbReference>
<feature type="domain" description="Ig-like" evidence="22">
    <location>
        <begin position="31"/>
        <end position="155"/>
    </location>
</feature>
<feature type="domain" description="EGF-like" evidence="20">
    <location>
        <begin position="1358"/>
        <end position="1394"/>
    </location>
</feature>
<evidence type="ECO:0000256" key="11">
    <source>
        <dbReference type="ARBA" id="ARBA00023180"/>
    </source>
</evidence>
<feature type="disulfide bond" evidence="17">
    <location>
        <begin position="303"/>
        <end position="324"/>
    </location>
</feature>
<dbReference type="SUPFAM" id="SSF57535">
    <property type="entry name" value="Complement control module/SCR domain"/>
    <property type="match status" value="1"/>
</dbReference>
<feature type="region of interest" description="Disordered" evidence="18">
    <location>
        <begin position="955"/>
        <end position="1024"/>
    </location>
</feature>
<dbReference type="InterPro" id="IPR013783">
    <property type="entry name" value="Ig-like_fold"/>
</dbReference>
<dbReference type="SMART" id="SM00032">
    <property type="entry name" value="CCP"/>
    <property type="match status" value="1"/>
</dbReference>
<dbReference type="PROSITE" id="PS50963">
    <property type="entry name" value="LINK_2"/>
    <property type="match status" value="4"/>
</dbReference>
<feature type="disulfide bond" evidence="15">
    <location>
        <begin position="1384"/>
        <end position="1393"/>
    </location>
</feature>
<evidence type="ECO:0000256" key="10">
    <source>
        <dbReference type="ARBA" id="ARBA00023157"/>
    </source>
</evidence>
<dbReference type="GO" id="GO:0007155">
    <property type="term" value="P:cell adhesion"/>
    <property type="evidence" value="ECO:0007669"/>
    <property type="project" value="InterPro"/>
</dbReference>
<feature type="region of interest" description="Disordered" evidence="18">
    <location>
        <begin position="1135"/>
        <end position="1193"/>
    </location>
</feature>
<dbReference type="GO" id="GO:0005509">
    <property type="term" value="F:calcium ion binding"/>
    <property type="evidence" value="ECO:0007669"/>
    <property type="project" value="InterPro"/>
</dbReference>
<feature type="disulfide bond" evidence="17">
    <location>
        <begin position="500"/>
        <end position="521"/>
    </location>
</feature>
<dbReference type="SMART" id="SM00179">
    <property type="entry name" value="EGF_CA"/>
    <property type="match status" value="1"/>
</dbReference>
<protein>
    <recommendedName>
        <fullName evidence="13">Aggrecan core protein</fullName>
    </recommendedName>
    <alternativeName>
        <fullName evidence="14">Cartilage-specific proteoglycan core protein</fullName>
    </alternativeName>
</protein>
<proteinExistence type="inferred from homology"/>
<dbReference type="SMART" id="SM00406">
    <property type="entry name" value="IGv"/>
    <property type="match status" value="1"/>
</dbReference>
<dbReference type="Proteomes" id="UP000007635">
    <property type="component" value="Chromosome II"/>
</dbReference>
<dbReference type="PROSITE" id="PS00615">
    <property type="entry name" value="C_TYPE_LECTIN_1"/>
    <property type="match status" value="1"/>
</dbReference>
<feature type="domain" description="Link" evidence="24">
    <location>
        <begin position="159"/>
        <end position="254"/>
    </location>
</feature>
<keyword evidence="10 15" id="KW-1015">Disulfide bond</keyword>
<evidence type="ECO:0000259" key="24">
    <source>
        <dbReference type="PROSITE" id="PS50963"/>
    </source>
</evidence>
<evidence type="ECO:0000313" key="25">
    <source>
        <dbReference type="Ensembl" id="ENSGACP00000034519.1"/>
    </source>
</evidence>
<comment type="caution">
    <text evidence="15">Lacks conserved residue(s) required for the propagation of feature annotation.</text>
</comment>
<dbReference type="Ensembl" id="ENSGACT00000030315.1">
    <property type="protein sequence ID" value="ENSGACP00000034519.1"/>
    <property type="gene ID" value="ENSGACG00000024354.1"/>
</dbReference>
<dbReference type="GO" id="GO:0005540">
    <property type="term" value="F:hyaluronic acid binding"/>
    <property type="evidence" value="ECO:0007669"/>
    <property type="project" value="InterPro"/>
</dbReference>
<dbReference type="Pfam" id="PF07686">
    <property type="entry name" value="V-set"/>
    <property type="match status" value="1"/>
</dbReference>
<dbReference type="CDD" id="cd00054">
    <property type="entry name" value="EGF_CA"/>
    <property type="match status" value="1"/>
</dbReference>
<evidence type="ECO:0000256" key="19">
    <source>
        <dbReference type="SAM" id="SignalP"/>
    </source>
</evidence>
<evidence type="ECO:0000313" key="26">
    <source>
        <dbReference type="Proteomes" id="UP000007635"/>
    </source>
</evidence>
<dbReference type="PANTHER" id="PTHR22804:SF60">
    <property type="entry name" value="AGGRECAN A"/>
    <property type="match status" value="1"/>
</dbReference>
<accession>A0AAQ4P6B6</accession>
<dbReference type="Gene3D" id="2.60.40.10">
    <property type="entry name" value="Immunoglobulins"/>
    <property type="match status" value="1"/>
</dbReference>
<dbReference type="FunFam" id="3.10.100.10:FF:000002">
    <property type="entry name" value="Hyaluronan proteoglycan link protein 1"/>
    <property type="match status" value="2"/>
</dbReference>
<dbReference type="InterPro" id="IPR003006">
    <property type="entry name" value="Ig/MHC_CS"/>
</dbReference>
<dbReference type="SMART" id="SM00409">
    <property type="entry name" value="IG"/>
    <property type="match status" value="1"/>
</dbReference>
<dbReference type="PROSITE" id="PS01241">
    <property type="entry name" value="LINK_1"/>
    <property type="match status" value="3"/>
</dbReference>
<keyword evidence="9" id="KW-0654">Proteoglycan</keyword>
<dbReference type="CTD" id="497505"/>
<evidence type="ECO:0000259" key="23">
    <source>
        <dbReference type="PROSITE" id="PS50923"/>
    </source>
</evidence>
<dbReference type="Pfam" id="PF00059">
    <property type="entry name" value="Lectin_C"/>
    <property type="match status" value="1"/>
</dbReference>
<feature type="disulfide bond" evidence="16">
    <location>
        <begin position="1527"/>
        <end position="1570"/>
    </location>
</feature>
<feature type="compositionally biased region" description="Low complexity" evidence="18">
    <location>
        <begin position="694"/>
        <end position="746"/>
    </location>
</feature>
<feature type="compositionally biased region" description="Low complexity" evidence="18">
    <location>
        <begin position="974"/>
        <end position="991"/>
    </location>
</feature>
<dbReference type="Pfam" id="PF00008">
    <property type="entry name" value="EGF"/>
    <property type="match status" value="1"/>
</dbReference>
<dbReference type="CDD" id="cd03588">
    <property type="entry name" value="CLECT_CSPGs"/>
    <property type="match status" value="1"/>
</dbReference>
<dbReference type="SMART" id="SM00445">
    <property type="entry name" value="LINK"/>
    <property type="match status" value="4"/>
</dbReference>
<evidence type="ECO:0000256" key="14">
    <source>
        <dbReference type="ARBA" id="ARBA00042947"/>
    </source>
</evidence>
<evidence type="ECO:0000256" key="17">
    <source>
        <dbReference type="PROSITE-ProRule" id="PRU00323"/>
    </source>
</evidence>
<dbReference type="InterPro" id="IPR000538">
    <property type="entry name" value="Link_dom"/>
</dbReference>
<dbReference type="PROSITE" id="PS00290">
    <property type="entry name" value="IG_MHC"/>
    <property type="match status" value="1"/>
</dbReference>
<dbReference type="GO" id="GO:0007417">
    <property type="term" value="P:central nervous system development"/>
    <property type="evidence" value="ECO:0007669"/>
    <property type="project" value="TreeGrafter"/>
</dbReference>
<feature type="compositionally biased region" description="Low complexity" evidence="18">
    <location>
        <begin position="762"/>
        <end position="773"/>
    </location>
</feature>
<dbReference type="InterPro" id="IPR035976">
    <property type="entry name" value="Sushi/SCR/CCP_sf"/>
</dbReference>
<dbReference type="InterPro" id="IPR018378">
    <property type="entry name" value="C-type_lectin_CS"/>
</dbReference>
<keyword evidence="5 15" id="KW-0245">EGF-like domain</keyword>
<evidence type="ECO:0000256" key="6">
    <source>
        <dbReference type="ARBA" id="ARBA00022723"/>
    </source>
</evidence>
<feature type="disulfide bond" evidence="17">
    <location>
        <begin position="599"/>
        <end position="620"/>
    </location>
</feature>
<dbReference type="RefSeq" id="XP_040052502.1">
    <property type="nucleotide sequence ID" value="XM_040196568.1"/>
</dbReference>
<dbReference type="Pfam" id="PF00084">
    <property type="entry name" value="Sushi"/>
    <property type="match status" value="1"/>
</dbReference>
<feature type="signal peptide" evidence="19">
    <location>
        <begin position="1"/>
        <end position="17"/>
    </location>
</feature>
<dbReference type="FunFam" id="3.10.100.10:FF:000011">
    <property type="entry name" value="Aggrecan core protein"/>
    <property type="match status" value="1"/>
</dbReference>
<dbReference type="GO" id="GO:0001501">
    <property type="term" value="P:skeletal system development"/>
    <property type="evidence" value="ECO:0007669"/>
    <property type="project" value="TreeGrafter"/>
</dbReference>
<feature type="compositionally biased region" description="Low complexity" evidence="18">
    <location>
        <begin position="1297"/>
        <end position="1318"/>
    </location>
</feature>
<feature type="region of interest" description="Disordered" evidence="18">
    <location>
        <begin position="694"/>
        <end position="773"/>
    </location>
</feature>
<dbReference type="InterPro" id="IPR016186">
    <property type="entry name" value="C-type_lectin-like/link_sf"/>
</dbReference>
<evidence type="ECO:0000256" key="12">
    <source>
        <dbReference type="ARBA" id="ARBA00023319"/>
    </source>
</evidence>
<dbReference type="GeneID" id="120831250"/>
<feature type="compositionally biased region" description="Low complexity" evidence="18">
    <location>
        <begin position="1135"/>
        <end position="1162"/>
    </location>
</feature>
<feature type="compositionally biased region" description="Gly residues" evidence="18">
    <location>
        <begin position="861"/>
        <end position="875"/>
    </location>
</feature>
<dbReference type="SUPFAM" id="SSF56436">
    <property type="entry name" value="C-type lectin-like"/>
    <property type="match status" value="5"/>
</dbReference>
<dbReference type="GO" id="GO:0005615">
    <property type="term" value="C:extracellular space"/>
    <property type="evidence" value="ECO:0007669"/>
    <property type="project" value="TreeGrafter"/>
</dbReference>
<reference evidence="25 26" key="1">
    <citation type="journal article" date="2021" name="G3 (Bethesda)">
        <title>Improved contiguity of the threespine stickleback genome using long-read sequencing.</title>
        <authorList>
            <person name="Nath S."/>
            <person name="Shaw D.E."/>
            <person name="White M.A."/>
        </authorList>
    </citation>
    <scope>NUCLEOTIDE SEQUENCE [LARGE SCALE GENOMIC DNA]</scope>
    <source>
        <strain evidence="25 26">Lake Benthic</strain>
    </source>
</reference>
<evidence type="ECO:0000259" key="22">
    <source>
        <dbReference type="PROSITE" id="PS50835"/>
    </source>
</evidence>
<dbReference type="InterPro" id="IPR003599">
    <property type="entry name" value="Ig_sub"/>
</dbReference>
<keyword evidence="6" id="KW-0479">Metal-binding</keyword>
<reference evidence="25" key="3">
    <citation type="submission" date="2025-09" db="UniProtKB">
        <authorList>
            <consortium name="Ensembl"/>
        </authorList>
    </citation>
    <scope>IDENTIFICATION</scope>
</reference>
<dbReference type="Gene3D" id="3.10.100.10">
    <property type="entry name" value="Mannose-Binding Protein A, subunit A"/>
    <property type="match status" value="5"/>
</dbReference>
<dbReference type="FunFam" id="2.10.25.10:FF:000066">
    <property type="entry name" value="FAT atypical cadherin 4"/>
    <property type="match status" value="1"/>
</dbReference>
<dbReference type="PROSITE" id="PS50835">
    <property type="entry name" value="IG_LIKE"/>
    <property type="match status" value="1"/>
</dbReference>
<evidence type="ECO:0000259" key="20">
    <source>
        <dbReference type="PROSITE" id="PS50026"/>
    </source>
</evidence>
<dbReference type="InterPro" id="IPR007110">
    <property type="entry name" value="Ig-like_dom"/>
</dbReference>
<dbReference type="SMART" id="SM00181">
    <property type="entry name" value="EGF"/>
    <property type="match status" value="1"/>
</dbReference>
<feature type="domain" description="Sushi" evidence="23">
    <location>
        <begin position="1525"/>
        <end position="1585"/>
    </location>
</feature>
<feature type="compositionally biased region" description="Gly residues" evidence="18">
    <location>
        <begin position="1163"/>
        <end position="1174"/>
    </location>
</feature>
<evidence type="ECO:0000256" key="5">
    <source>
        <dbReference type="ARBA" id="ARBA00022536"/>
    </source>
</evidence>
<dbReference type="FunFam" id="2.10.70.10:FF:000003">
    <property type="entry name" value="Versican core protein"/>
    <property type="match status" value="1"/>
</dbReference>
<feature type="domain" description="Link" evidence="24">
    <location>
        <begin position="259"/>
        <end position="356"/>
    </location>
</feature>
<feature type="compositionally biased region" description="Low complexity" evidence="18">
    <location>
        <begin position="1003"/>
        <end position="1024"/>
    </location>
</feature>
<feature type="compositionally biased region" description="Low complexity" evidence="18">
    <location>
        <begin position="876"/>
        <end position="888"/>
    </location>
</feature>
<keyword evidence="26" id="KW-1185">Reference proteome</keyword>
<dbReference type="PROSITE" id="PS00022">
    <property type="entry name" value="EGF_1"/>
    <property type="match status" value="1"/>
</dbReference>
<evidence type="ECO:0000256" key="4">
    <source>
        <dbReference type="ARBA" id="ARBA00022530"/>
    </source>
</evidence>
<dbReference type="InterPro" id="IPR000436">
    <property type="entry name" value="Sushi_SCR_CCP_dom"/>
</dbReference>
<dbReference type="PROSITE" id="PS50041">
    <property type="entry name" value="C_TYPE_LECTIN_2"/>
    <property type="match status" value="1"/>
</dbReference>
<dbReference type="InterPro" id="IPR000742">
    <property type="entry name" value="EGF"/>
</dbReference>
<evidence type="ECO:0000256" key="8">
    <source>
        <dbReference type="ARBA" id="ARBA00022737"/>
    </source>
</evidence>
<evidence type="ECO:0000256" key="7">
    <source>
        <dbReference type="ARBA" id="ARBA00022729"/>
    </source>
</evidence>
<evidence type="ECO:0000256" key="15">
    <source>
        <dbReference type="PROSITE-ProRule" id="PRU00076"/>
    </source>
</evidence>
<keyword evidence="8" id="KW-0677">Repeat</keyword>
<dbReference type="InterPro" id="IPR036179">
    <property type="entry name" value="Ig-like_dom_sf"/>
</dbReference>
<evidence type="ECO:0000256" key="1">
    <source>
        <dbReference type="ARBA" id="ARBA00004498"/>
    </source>
</evidence>
<keyword evidence="4" id="KW-0272">Extracellular matrix</keyword>
<evidence type="ECO:0000256" key="3">
    <source>
        <dbReference type="ARBA" id="ARBA00022525"/>
    </source>
</evidence>
<dbReference type="PROSITE" id="PS50923">
    <property type="entry name" value="SUSHI"/>
    <property type="match status" value="1"/>
</dbReference>
<dbReference type="InterPro" id="IPR016187">
    <property type="entry name" value="CTDL_fold"/>
</dbReference>
<feature type="compositionally biased region" description="Gly residues" evidence="18">
    <location>
        <begin position="747"/>
        <end position="761"/>
    </location>
</feature>
<feature type="region of interest" description="Disordered" evidence="18">
    <location>
        <begin position="861"/>
        <end position="907"/>
    </location>
</feature>
<feature type="domain" description="C-type lectin" evidence="21">
    <location>
        <begin position="1407"/>
        <end position="1521"/>
    </location>
</feature>
<organism evidence="25 26">
    <name type="scientific">Gasterosteus aculeatus aculeatus</name>
    <name type="common">three-spined stickleback</name>
    <dbReference type="NCBI Taxonomy" id="481459"/>
    <lineage>
        <taxon>Eukaryota</taxon>
        <taxon>Metazoa</taxon>
        <taxon>Chordata</taxon>
        <taxon>Craniata</taxon>
        <taxon>Vertebrata</taxon>
        <taxon>Euteleostomi</taxon>
        <taxon>Actinopterygii</taxon>
        <taxon>Neopterygii</taxon>
        <taxon>Teleostei</taxon>
        <taxon>Neoteleostei</taxon>
        <taxon>Acanthomorphata</taxon>
        <taxon>Eupercaria</taxon>
        <taxon>Perciformes</taxon>
        <taxon>Cottioidei</taxon>
        <taxon>Gasterosteales</taxon>
        <taxon>Gasterosteidae</taxon>
        <taxon>Gasterosteus</taxon>
    </lineage>
</organism>
<evidence type="ECO:0000256" key="18">
    <source>
        <dbReference type="SAM" id="MobiDB-lite"/>
    </source>
</evidence>
<feature type="chain" id="PRO_5042864557" description="Aggrecan core protein" evidence="19">
    <location>
        <begin position="18"/>
        <end position="1600"/>
    </location>
</feature>
<dbReference type="CDD" id="cd03517">
    <property type="entry name" value="Link_domain_CSPGs_modules_1_3"/>
    <property type="match status" value="2"/>
</dbReference>
<dbReference type="CDD" id="cd00033">
    <property type="entry name" value="CCP"/>
    <property type="match status" value="1"/>
</dbReference>
<dbReference type="KEGG" id="gat:120831250"/>
<dbReference type="PRINTS" id="PR01265">
    <property type="entry name" value="LINKMODULE"/>
</dbReference>